<reference evidence="2 3" key="1">
    <citation type="journal article" date="2008" name="Int. J. Syst. Evol. Microbiol.">
        <title>Description of Roseateles aquatilis sp. nov. and Roseateles terrae sp. nov., in the class Betaproteobacteria, and emended description of the genus Roseateles.</title>
        <authorList>
            <person name="Gomila M."/>
            <person name="Bowien B."/>
            <person name="Falsen E."/>
            <person name="Moore E.R."/>
            <person name="Lalucat J."/>
        </authorList>
    </citation>
    <scope>NUCLEOTIDE SEQUENCE [LARGE SCALE GENOMIC DNA]</scope>
    <source>
        <strain evidence="2 3">CCUG 48205</strain>
    </source>
</reference>
<dbReference type="AlphaFoldDB" id="A0A246J8J8"/>
<dbReference type="PANTHER" id="PTHR43857:SF1">
    <property type="entry name" value="YJGH FAMILY PROTEIN"/>
    <property type="match status" value="1"/>
</dbReference>
<name>A0A246J8J8_9BURK</name>
<dbReference type="OrthoDB" id="9803101at2"/>
<feature type="compositionally biased region" description="Pro residues" evidence="1">
    <location>
        <begin position="9"/>
        <end position="19"/>
    </location>
</feature>
<proteinExistence type="predicted"/>
<gene>
    <name evidence="2" type="ORF">CDN99_14555</name>
</gene>
<dbReference type="InterPro" id="IPR006175">
    <property type="entry name" value="YjgF/YER057c/UK114"/>
</dbReference>
<evidence type="ECO:0000313" key="3">
    <source>
        <dbReference type="Proteomes" id="UP000197468"/>
    </source>
</evidence>
<dbReference type="RefSeq" id="WP_088385845.1">
    <property type="nucleotide sequence ID" value="NZ_NIOF01000006.1"/>
</dbReference>
<comment type="caution">
    <text evidence="2">The sequence shown here is derived from an EMBL/GenBank/DDBJ whole genome shotgun (WGS) entry which is preliminary data.</text>
</comment>
<dbReference type="EMBL" id="NIOF01000006">
    <property type="protein sequence ID" value="OWQ88957.1"/>
    <property type="molecule type" value="Genomic_DNA"/>
</dbReference>
<evidence type="ECO:0000313" key="2">
    <source>
        <dbReference type="EMBL" id="OWQ88957.1"/>
    </source>
</evidence>
<keyword evidence="3" id="KW-1185">Reference proteome</keyword>
<accession>A0A246J8J8</accession>
<dbReference type="SUPFAM" id="SSF55298">
    <property type="entry name" value="YjgF-like"/>
    <property type="match status" value="1"/>
</dbReference>
<organism evidence="2 3">
    <name type="scientific">Roseateles aquatilis</name>
    <dbReference type="NCBI Taxonomy" id="431061"/>
    <lineage>
        <taxon>Bacteria</taxon>
        <taxon>Pseudomonadati</taxon>
        <taxon>Pseudomonadota</taxon>
        <taxon>Betaproteobacteria</taxon>
        <taxon>Burkholderiales</taxon>
        <taxon>Sphaerotilaceae</taxon>
        <taxon>Roseateles</taxon>
    </lineage>
</organism>
<feature type="region of interest" description="Disordered" evidence="1">
    <location>
        <begin position="1"/>
        <end position="23"/>
    </location>
</feature>
<protein>
    <submittedName>
        <fullName evidence="2">Enamine deaminase RidA</fullName>
    </submittedName>
</protein>
<dbReference type="Gene3D" id="3.30.1330.40">
    <property type="entry name" value="RutC-like"/>
    <property type="match status" value="1"/>
</dbReference>
<evidence type="ECO:0000256" key="1">
    <source>
        <dbReference type="SAM" id="MobiDB-lite"/>
    </source>
</evidence>
<dbReference type="InterPro" id="IPR035959">
    <property type="entry name" value="RutC-like_sf"/>
</dbReference>
<dbReference type="CDD" id="cd00448">
    <property type="entry name" value="YjgF_YER057c_UK114_family"/>
    <property type="match status" value="1"/>
</dbReference>
<dbReference type="Pfam" id="PF01042">
    <property type="entry name" value="Ribonuc_L-PSP"/>
    <property type="match status" value="1"/>
</dbReference>
<sequence length="153" mass="16765">MNDKQQTPTPTPTPTPPPTSIDKRILQPEGWTAPRGYANGVSAVGRQVFVAGQIGWNGRCEFESDDFIQQTRQALINIKAVLAEAGAEPGHIVRMTWYLIDKREYIARGREVGQAYREVLGSEYGIAMSAVQVAGLIEDRAKLEIEVTAVVPA</sequence>
<dbReference type="Proteomes" id="UP000197468">
    <property type="component" value="Unassembled WGS sequence"/>
</dbReference>
<dbReference type="PANTHER" id="PTHR43857">
    <property type="entry name" value="BLR7761 PROTEIN"/>
    <property type="match status" value="1"/>
</dbReference>